<dbReference type="RefSeq" id="XP_033462751.1">
    <property type="nucleotide sequence ID" value="XM_033604365.1"/>
</dbReference>
<feature type="domain" description="Amino acid permease/ SLC12A" evidence="8">
    <location>
        <begin position="31"/>
        <end position="552"/>
    </location>
</feature>
<evidence type="ECO:0000256" key="2">
    <source>
        <dbReference type="ARBA" id="ARBA00022448"/>
    </source>
</evidence>
<feature type="transmembrane region" description="Helical" evidence="7">
    <location>
        <begin position="35"/>
        <end position="56"/>
    </location>
</feature>
<feature type="transmembrane region" description="Helical" evidence="7">
    <location>
        <begin position="62"/>
        <end position="83"/>
    </location>
</feature>
<dbReference type="Proteomes" id="UP000504637">
    <property type="component" value="Unplaced"/>
</dbReference>
<dbReference type="Pfam" id="PF00324">
    <property type="entry name" value="AA_permease"/>
    <property type="match status" value="1"/>
</dbReference>
<dbReference type="GeneID" id="54362165"/>
<dbReference type="PANTHER" id="PTHR43341:SF1">
    <property type="entry name" value="GENERAL AMINO-ACID PERMEASE GAP1"/>
    <property type="match status" value="1"/>
</dbReference>
<keyword evidence="6 7" id="KW-0472">Membrane</keyword>
<comment type="subcellular location">
    <subcellularLocation>
        <location evidence="1">Membrane</location>
        <topology evidence="1">Multi-pass membrane protein</topology>
    </subcellularLocation>
</comment>
<protein>
    <recommendedName>
        <fullName evidence="8">Amino acid permease/ SLC12A domain-containing protein</fullName>
    </recommendedName>
</protein>
<feature type="transmembrane region" description="Helical" evidence="7">
    <location>
        <begin position="362"/>
        <end position="384"/>
    </location>
</feature>
<feature type="transmembrane region" description="Helical" evidence="7">
    <location>
        <begin position="175"/>
        <end position="192"/>
    </location>
</feature>
<evidence type="ECO:0000313" key="9">
    <source>
        <dbReference type="Proteomes" id="UP000504637"/>
    </source>
</evidence>
<feature type="transmembrane region" description="Helical" evidence="7">
    <location>
        <begin position="247"/>
        <end position="269"/>
    </location>
</feature>
<dbReference type="PIRSF" id="PIRSF006060">
    <property type="entry name" value="AA_transporter"/>
    <property type="match status" value="1"/>
</dbReference>
<evidence type="ECO:0000256" key="6">
    <source>
        <dbReference type="ARBA" id="ARBA00023136"/>
    </source>
</evidence>
<evidence type="ECO:0000259" key="8">
    <source>
        <dbReference type="Pfam" id="PF00324"/>
    </source>
</evidence>
<dbReference type="OrthoDB" id="3900342at2759"/>
<dbReference type="InterPro" id="IPR004841">
    <property type="entry name" value="AA-permease/SLC12A_dom"/>
</dbReference>
<feature type="transmembrane region" description="Helical" evidence="7">
    <location>
        <begin position="142"/>
        <end position="163"/>
    </location>
</feature>
<organism evidence="10">
    <name type="scientific">Dissoconium aciculare CBS 342.82</name>
    <dbReference type="NCBI Taxonomy" id="1314786"/>
    <lineage>
        <taxon>Eukaryota</taxon>
        <taxon>Fungi</taxon>
        <taxon>Dikarya</taxon>
        <taxon>Ascomycota</taxon>
        <taxon>Pezizomycotina</taxon>
        <taxon>Dothideomycetes</taxon>
        <taxon>Dothideomycetidae</taxon>
        <taxon>Mycosphaerellales</taxon>
        <taxon>Dissoconiaceae</taxon>
        <taxon>Dissoconium</taxon>
    </lineage>
</organism>
<feature type="transmembrane region" description="Helical" evidence="7">
    <location>
        <begin position="527"/>
        <end position="547"/>
    </location>
</feature>
<keyword evidence="9" id="KW-1185">Reference proteome</keyword>
<proteinExistence type="predicted"/>
<feature type="transmembrane region" description="Helical" evidence="7">
    <location>
        <begin position="495"/>
        <end position="515"/>
    </location>
</feature>
<evidence type="ECO:0000256" key="3">
    <source>
        <dbReference type="ARBA" id="ARBA00022692"/>
    </source>
</evidence>
<dbReference type="InterPro" id="IPR050524">
    <property type="entry name" value="APC_YAT"/>
</dbReference>
<evidence type="ECO:0000256" key="1">
    <source>
        <dbReference type="ARBA" id="ARBA00004141"/>
    </source>
</evidence>
<gene>
    <name evidence="10" type="ORF">K489DRAFT_378251</name>
</gene>
<keyword evidence="3 7" id="KW-0812">Transmembrane</keyword>
<name>A0A6J3MCG7_9PEZI</name>
<reference evidence="10" key="2">
    <citation type="submission" date="2020-04" db="EMBL/GenBank/DDBJ databases">
        <authorList>
            <consortium name="NCBI Genome Project"/>
        </authorList>
    </citation>
    <scope>NUCLEOTIDE SEQUENCE</scope>
    <source>
        <strain evidence="10">CBS 342.82</strain>
    </source>
</reference>
<keyword evidence="2" id="KW-0813">Transport</keyword>
<keyword evidence="4" id="KW-0029">Amino-acid transport</keyword>
<evidence type="ECO:0000256" key="4">
    <source>
        <dbReference type="ARBA" id="ARBA00022970"/>
    </source>
</evidence>
<evidence type="ECO:0000256" key="7">
    <source>
        <dbReference type="SAM" id="Phobius"/>
    </source>
</evidence>
<dbReference type="AlphaFoldDB" id="A0A6J3MCG7"/>
<evidence type="ECO:0000256" key="5">
    <source>
        <dbReference type="ARBA" id="ARBA00022989"/>
    </source>
</evidence>
<dbReference type="Gene3D" id="1.20.1740.10">
    <property type="entry name" value="Amino acid/polyamine transporter I"/>
    <property type="match status" value="1"/>
</dbReference>
<feature type="transmembrane region" description="Helical" evidence="7">
    <location>
        <begin position="438"/>
        <end position="459"/>
    </location>
</feature>
<feature type="transmembrane region" description="Helical" evidence="7">
    <location>
        <begin position="281"/>
        <end position="302"/>
    </location>
</feature>
<keyword evidence="5 7" id="KW-1133">Transmembrane helix</keyword>
<accession>A0A6J3MCG7</accession>
<dbReference type="GO" id="GO:0015171">
    <property type="term" value="F:amino acid transmembrane transporter activity"/>
    <property type="evidence" value="ECO:0007669"/>
    <property type="project" value="TreeGrafter"/>
</dbReference>
<reference evidence="10" key="1">
    <citation type="submission" date="2020-01" db="EMBL/GenBank/DDBJ databases">
        <authorList>
            <consortium name="DOE Joint Genome Institute"/>
            <person name="Haridas S."/>
            <person name="Albert R."/>
            <person name="Binder M."/>
            <person name="Bloem J."/>
            <person name="Labutti K."/>
            <person name="Salamov A."/>
            <person name="Andreopoulos B."/>
            <person name="Baker S.E."/>
            <person name="Barry K."/>
            <person name="Bills G."/>
            <person name="Bluhm B.H."/>
            <person name="Cannon C."/>
            <person name="Castanera R."/>
            <person name="Culley D.E."/>
            <person name="Daum C."/>
            <person name="Ezra D."/>
            <person name="Gonzalez J.B."/>
            <person name="Henrissat B."/>
            <person name="Kuo A."/>
            <person name="Liang C."/>
            <person name="Lipzen A."/>
            <person name="Lutzoni F."/>
            <person name="Magnuson J."/>
            <person name="Mondo S."/>
            <person name="Nolan M."/>
            <person name="Ohm R."/>
            <person name="Pangilinan J."/>
            <person name="Park H.-J."/>
            <person name="Ramirez L."/>
            <person name="Alfaro M."/>
            <person name="Sun H."/>
            <person name="Tritt A."/>
            <person name="Yoshinaga Y."/>
            <person name="Zwiers L.-H."/>
            <person name="Turgeon B.G."/>
            <person name="Goodwin S.B."/>
            <person name="Spatafora J.W."/>
            <person name="Crous P.W."/>
            <person name="Grigoriev I.V."/>
        </authorList>
    </citation>
    <scope>NUCLEOTIDE SEQUENCE</scope>
    <source>
        <strain evidence="10">CBS 342.82</strain>
    </source>
</reference>
<dbReference type="PANTHER" id="PTHR43341">
    <property type="entry name" value="AMINO ACID PERMEASE"/>
    <property type="match status" value="1"/>
</dbReference>
<feature type="transmembrane region" description="Helical" evidence="7">
    <location>
        <begin position="405"/>
        <end position="426"/>
    </location>
</feature>
<reference evidence="10" key="3">
    <citation type="submission" date="2025-08" db="UniProtKB">
        <authorList>
            <consortium name="RefSeq"/>
        </authorList>
    </citation>
    <scope>IDENTIFICATION</scope>
    <source>
        <strain evidence="10">CBS 342.82</strain>
    </source>
</reference>
<dbReference type="GO" id="GO:0016020">
    <property type="term" value="C:membrane"/>
    <property type="evidence" value="ECO:0007669"/>
    <property type="project" value="UniProtKB-SubCell"/>
</dbReference>
<feature type="transmembrane region" description="Helical" evidence="7">
    <location>
        <begin position="95"/>
        <end position="115"/>
    </location>
</feature>
<evidence type="ECO:0000313" key="10">
    <source>
        <dbReference type="RefSeq" id="XP_033462751.1"/>
    </source>
</evidence>
<sequence>MADKENLPRVKISQMLVDEGEGLTRVLKRHHLSGIAISGTVGAGLFLTSGDILGLSGSLGSVIAYGCAGFLVMCVMFCLSELVSVRPSPGAFYEYPAIFVHPSLGFAASWAYWLAYACSGCTLTVEAAKLLQYWSDKLSGPVAILITLAPVILLNLFGPVIWYGRLEWAVKWTKILLILTITVLMIMIAAGVRGKGAVSIQPPSHQWDDAHLFSPGFCFYGARDGQCTPGLSIPGTLGTFLGIWNSISSAIFAFLGLEFVVIAAGEAKYPRHDLPSTVRWIYWFAIVVYVELMILGAINVPFDDPALRPFTYPTDFMSVPQETLDIFHFANNTRINTGDRSPFIIAVKRAGFTTTLPDVLNAALYLSALTAANTAFYVSSRTMYQLCIGGTVHPRIKKTLGSTTYYGLPLWAIFISICISLFSFLAAIQSNHNQIKSVVSRISVTCILCVYLSQCAAFIRYQHFYKMKFGSNRRYQNWPGHEQCYRSGLHQPAPAIIAIVFGSLLLLFNGWDTIFQAAQPGANASDLAAGLIKSYLGPTIFATLFFVHKYKHGRSMVTFREVRDTLDEIANVPEDQSNEPPRENVPWKRFLRAIM</sequence>